<proteinExistence type="predicted"/>
<evidence type="ECO:0000313" key="1">
    <source>
        <dbReference type="EMBL" id="MDJ1132205.1"/>
    </source>
</evidence>
<gene>
    <name evidence="1" type="ORF">NMN56_009630</name>
</gene>
<evidence type="ECO:0008006" key="3">
    <source>
        <dbReference type="Google" id="ProtNLM"/>
    </source>
</evidence>
<accession>A0ABT6ZT19</accession>
<dbReference type="InterPro" id="IPR016181">
    <property type="entry name" value="Acyl_CoA_acyltransferase"/>
</dbReference>
<name>A0ABT6ZT19_9ACTN</name>
<comment type="caution">
    <text evidence="1">The sequence shown here is derived from an EMBL/GenBank/DDBJ whole genome shotgun (WGS) entry which is preliminary data.</text>
</comment>
<dbReference type="Gene3D" id="3.40.630.30">
    <property type="match status" value="1"/>
</dbReference>
<dbReference type="Proteomes" id="UP001214441">
    <property type="component" value="Unassembled WGS sequence"/>
</dbReference>
<keyword evidence="2" id="KW-1185">Reference proteome</keyword>
<protein>
    <recommendedName>
        <fullName evidence="3">Acetyltransferase</fullName>
    </recommendedName>
</protein>
<dbReference type="EMBL" id="JANCPR020000007">
    <property type="protein sequence ID" value="MDJ1132205.1"/>
    <property type="molecule type" value="Genomic_DNA"/>
</dbReference>
<dbReference type="RefSeq" id="WP_274042514.1">
    <property type="nucleotide sequence ID" value="NZ_JANCPR020000007.1"/>
</dbReference>
<evidence type="ECO:0000313" key="2">
    <source>
        <dbReference type="Proteomes" id="UP001214441"/>
    </source>
</evidence>
<reference evidence="1 2" key="1">
    <citation type="submission" date="2023-05" db="EMBL/GenBank/DDBJ databases">
        <title>Streptantibioticus silvisoli sp. nov., acidotolerant actinomycetes 1 from pine litter.</title>
        <authorList>
            <person name="Swiecimska M."/>
            <person name="Golinska P."/>
            <person name="Sangal V."/>
            <person name="Wachnowicz B."/>
            <person name="Goodfellow M."/>
        </authorList>
    </citation>
    <scope>NUCLEOTIDE SEQUENCE [LARGE SCALE GENOMIC DNA]</scope>
    <source>
        <strain evidence="1 2">DSM 42109</strain>
    </source>
</reference>
<dbReference type="SUPFAM" id="SSF55729">
    <property type="entry name" value="Acyl-CoA N-acyltransferases (Nat)"/>
    <property type="match status" value="1"/>
</dbReference>
<sequence length="53" mass="6017">MTMEAVLTRARSLGLPEVQWQAPHWNEGAIRFCDRLGAHAQDKRRCTLPVTPT</sequence>
<organism evidence="1 2">
    <name type="scientific">Streptomyces iconiensis</name>
    <dbReference type="NCBI Taxonomy" id="1384038"/>
    <lineage>
        <taxon>Bacteria</taxon>
        <taxon>Bacillati</taxon>
        <taxon>Actinomycetota</taxon>
        <taxon>Actinomycetes</taxon>
        <taxon>Kitasatosporales</taxon>
        <taxon>Streptomycetaceae</taxon>
        <taxon>Streptomyces</taxon>
    </lineage>
</organism>